<dbReference type="SUPFAM" id="SSF51735">
    <property type="entry name" value="NAD(P)-binding Rossmann-fold domains"/>
    <property type="match status" value="1"/>
</dbReference>
<dbReference type="SMART" id="SM00829">
    <property type="entry name" value="PKS_ER"/>
    <property type="match status" value="1"/>
</dbReference>
<evidence type="ECO:0000256" key="6">
    <source>
        <dbReference type="RuleBase" id="RU361277"/>
    </source>
</evidence>
<sequence length="353" mass="37021">MSAFLLSTAAIVSAAPEDGCLQWRKETVRLRTPLSDEVLVRIVASGICHTDITMSQLAPGVSGPARYPKVVGHEGAGVVERVGSNIAHLRAGDKVLLSFDFCGKNDCRACKDHLPGYCREFQPRNILGVPEVYETSSGPGAGLFFGQSSFSQLAIVKGTSALNVSHIVKTEDELKILAPMGCAYQTGAGAVTNLANVKSGDVVAVFGLGGVGMAAIMAAKIRGASTIIALDRVQTRLVLAQEIGATHLVDTSDMPSLIDDLVAAIRQVASGGVSVIIDTTGVVPLLKAAIKTLKAKGQLILMGLMHGKTLDLDLGLLLDHVIVDRKLTVQSDEHSTAVADLLSGVTIKPILLW</sequence>
<evidence type="ECO:0000256" key="4">
    <source>
        <dbReference type="ARBA" id="ARBA00022833"/>
    </source>
</evidence>
<dbReference type="FunFam" id="3.40.50.720:FF:000003">
    <property type="entry name" value="S-(hydroxymethyl)glutathione dehydrogenase"/>
    <property type="match status" value="1"/>
</dbReference>
<dbReference type="InterPro" id="IPR002328">
    <property type="entry name" value="ADH_Zn_CS"/>
</dbReference>
<name>A0A6A5Y3D9_9PLEO</name>
<keyword evidence="5" id="KW-0560">Oxidoreductase</keyword>
<dbReference type="Pfam" id="PF08240">
    <property type="entry name" value="ADH_N"/>
    <property type="match status" value="1"/>
</dbReference>
<dbReference type="Gene3D" id="3.90.180.10">
    <property type="entry name" value="Medium-chain alcohol dehydrogenases, catalytic domain"/>
    <property type="match status" value="1"/>
</dbReference>
<evidence type="ECO:0000256" key="5">
    <source>
        <dbReference type="ARBA" id="ARBA00023002"/>
    </source>
</evidence>
<dbReference type="Pfam" id="PF00107">
    <property type="entry name" value="ADH_zinc_N"/>
    <property type="match status" value="1"/>
</dbReference>
<dbReference type="AlphaFoldDB" id="A0A6A5Y3D9"/>
<dbReference type="InterPro" id="IPR013154">
    <property type="entry name" value="ADH-like_N"/>
</dbReference>
<accession>A0A6A5Y3D9</accession>
<evidence type="ECO:0000259" key="7">
    <source>
        <dbReference type="SMART" id="SM00829"/>
    </source>
</evidence>
<dbReference type="GO" id="GO:0008270">
    <property type="term" value="F:zinc ion binding"/>
    <property type="evidence" value="ECO:0007669"/>
    <property type="project" value="InterPro"/>
</dbReference>
<reference evidence="8" key="1">
    <citation type="journal article" date="2020" name="Stud. Mycol.">
        <title>101 Dothideomycetes genomes: a test case for predicting lifestyles and emergence of pathogens.</title>
        <authorList>
            <person name="Haridas S."/>
            <person name="Albert R."/>
            <person name="Binder M."/>
            <person name="Bloem J."/>
            <person name="Labutti K."/>
            <person name="Salamov A."/>
            <person name="Andreopoulos B."/>
            <person name="Baker S."/>
            <person name="Barry K."/>
            <person name="Bills G."/>
            <person name="Bluhm B."/>
            <person name="Cannon C."/>
            <person name="Castanera R."/>
            <person name="Culley D."/>
            <person name="Daum C."/>
            <person name="Ezra D."/>
            <person name="Gonzalez J."/>
            <person name="Henrissat B."/>
            <person name="Kuo A."/>
            <person name="Liang C."/>
            <person name="Lipzen A."/>
            <person name="Lutzoni F."/>
            <person name="Magnuson J."/>
            <person name="Mondo S."/>
            <person name="Nolan M."/>
            <person name="Ohm R."/>
            <person name="Pangilinan J."/>
            <person name="Park H.-J."/>
            <person name="Ramirez L."/>
            <person name="Alfaro M."/>
            <person name="Sun H."/>
            <person name="Tritt A."/>
            <person name="Yoshinaga Y."/>
            <person name="Zwiers L.-H."/>
            <person name="Turgeon B."/>
            <person name="Goodwin S."/>
            <person name="Spatafora J."/>
            <person name="Crous P."/>
            <person name="Grigoriev I."/>
        </authorList>
    </citation>
    <scope>NUCLEOTIDE SEQUENCE</scope>
    <source>
        <strain evidence="8">CBS 175.79</strain>
    </source>
</reference>
<dbReference type="PANTHER" id="PTHR43350">
    <property type="entry name" value="NAD-DEPENDENT ALCOHOL DEHYDROGENASE"/>
    <property type="match status" value="1"/>
</dbReference>
<comment type="cofactor">
    <cofactor evidence="1 6">
        <name>Zn(2+)</name>
        <dbReference type="ChEBI" id="CHEBI:29105"/>
    </cofactor>
</comment>
<keyword evidence="3 6" id="KW-0479">Metal-binding</keyword>
<dbReference type="RefSeq" id="XP_033388317.1">
    <property type="nucleotide sequence ID" value="XM_033532957.1"/>
</dbReference>
<evidence type="ECO:0000256" key="1">
    <source>
        <dbReference type="ARBA" id="ARBA00001947"/>
    </source>
</evidence>
<dbReference type="InterPro" id="IPR013149">
    <property type="entry name" value="ADH-like_C"/>
</dbReference>
<dbReference type="InterPro" id="IPR011032">
    <property type="entry name" value="GroES-like_sf"/>
</dbReference>
<dbReference type="SUPFAM" id="SSF50129">
    <property type="entry name" value="GroES-like"/>
    <property type="match status" value="1"/>
</dbReference>
<comment type="similarity">
    <text evidence="2 6">Belongs to the zinc-containing alcohol dehydrogenase family.</text>
</comment>
<keyword evidence="4 6" id="KW-0862">Zinc</keyword>
<dbReference type="InterPro" id="IPR036291">
    <property type="entry name" value="NAD(P)-bd_dom_sf"/>
</dbReference>
<dbReference type="PANTHER" id="PTHR43350:SF2">
    <property type="entry name" value="GROES-LIKE ZINC-BINDING ALCOHOL DEHYDROGENASE FAMILY PROTEIN"/>
    <property type="match status" value="1"/>
</dbReference>
<dbReference type="Gene3D" id="3.40.50.720">
    <property type="entry name" value="NAD(P)-binding Rossmann-like Domain"/>
    <property type="match status" value="1"/>
</dbReference>
<proteinExistence type="inferred from homology"/>
<dbReference type="GeneID" id="54290354"/>
<dbReference type="Proteomes" id="UP000799778">
    <property type="component" value="Unassembled WGS sequence"/>
</dbReference>
<evidence type="ECO:0000313" key="8">
    <source>
        <dbReference type="EMBL" id="KAF2019978.1"/>
    </source>
</evidence>
<dbReference type="PROSITE" id="PS00059">
    <property type="entry name" value="ADH_ZINC"/>
    <property type="match status" value="1"/>
</dbReference>
<dbReference type="OrthoDB" id="1560166at2759"/>
<keyword evidence="9" id="KW-1185">Reference proteome</keyword>
<feature type="domain" description="Enoyl reductase (ER)" evidence="7">
    <location>
        <begin position="19"/>
        <end position="352"/>
    </location>
</feature>
<dbReference type="EMBL" id="ML978067">
    <property type="protein sequence ID" value="KAF2019978.1"/>
    <property type="molecule type" value="Genomic_DNA"/>
</dbReference>
<protein>
    <submittedName>
        <fullName evidence="8">GroES-like protein</fullName>
    </submittedName>
</protein>
<dbReference type="InterPro" id="IPR020843">
    <property type="entry name" value="ER"/>
</dbReference>
<dbReference type="GO" id="GO:0016491">
    <property type="term" value="F:oxidoreductase activity"/>
    <property type="evidence" value="ECO:0007669"/>
    <property type="project" value="UniProtKB-KW"/>
</dbReference>
<evidence type="ECO:0000313" key="9">
    <source>
        <dbReference type="Proteomes" id="UP000799778"/>
    </source>
</evidence>
<evidence type="ECO:0000256" key="3">
    <source>
        <dbReference type="ARBA" id="ARBA00022723"/>
    </source>
</evidence>
<gene>
    <name evidence="8" type="ORF">BU24DRAFT_477057</name>
</gene>
<evidence type="ECO:0000256" key="2">
    <source>
        <dbReference type="ARBA" id="ARBA00008072"/>
    </source>
</evidence>
<organism evidence="8 9">
    <name type="scientific">Aaosphaeria arxii CBS 175.79</name>
    <dbReference type="NCBI Taxonomy" id="1450172"/>
    <lineage>
        <taxon>Eukaryota</taxon>
        <taxon>Fungi</taxon>
        <taxon>Dikarya</taxon>
        <taxon>Ascomycota</taxon>
        <taxon>Pezizomycotina</taxon>
        <taxon>Dothideomycetes</taxon>
        <taxon>Pleosporomycetidae</taxon>
        <taxon>Pleosporales</taxon>
        <taxon>Pleosporales incertae sedis</taxon>
        <taxon>Aaosphaeria</taxon>
    </lineage>
</organism>